<feature type="disulfide bond" evidence="1">
    <location>
        <begin position="68"/>
        <end position="102"/>
    </location>
</feature>
<dbReference type="InterPro" id="IPR003582">
    <property type="entry name" value="ShKT_dom"/>
</dbReference>
<sequence>MWLFCDLSHHTPRCASKIKIGGNCNGYLRGEDVCAFGECRDGKCVQTEEITTTQRPVMSSIKPWKPDCYNNHECCSFWADKGECQKNSKYMGTWCKASCKLCKTDYRLDLECNDRHEKCLHWAGQGECERNKFWMQENCRDACDRCYVGRSEVCIVERKNHYNLTGCKSKGCYNENICCSLWALNGECSKNRDWMACNCRVSCRICSLDIYEIGTCYDYHNQCREWASKGECKKNNWMLENCKSSCNSCFDLDQLKQKCSRSKQ</sequence>
<dbReference type="OrthoDB" id="6132182at2759"/>
<feature type="disulfide bond" evidence="1">
    <location>
        <begin position="112"/>
        <end position="146"/>
    </location>
</feature>
<evidence type="ECO:0000259" key="2">
    <source>
        <dbReference type="PROSITE" id="PS51670"/>
    </source>
</evidence>
<keyword evidence="1" id="KW-1015">Disulfide bond</keyword>
<feature type="domain" description="ShKT" evidence="2">
    <location>
        <begin position="112"/>
        <end position="146"/>
    </location>
</feature>
<evidence type="ECO:0000313" key="3">
    <source>
        <dbReference type="EMBL" id="CAD2181893.1"/>
    </source>
</evidence>
<dbReference type="EMBL" id="CAJEWN010000414">
    <property type="protein sequence ID" value="CAD2181893.1"/>
    <property type="molecule type" value="Genomic_DNA"/>
</dbReference>
<proteinExistence type="predicted"/>
<feature type="domain" description="ShKT" evidence="2">
    <location>
        <begin position="216"/>
        <end position="249"/>
    </location>
</feature>
<organism evidence="3 4">
    <name type="scientific">Meloidogyne enterolobii</name>
    <name type="common">Root-knot nematode worm</name>
    <name type="synonym">Meloidogyne mayaguensis</name>
    <dbReference type="NCBI Taxonomy" id="390850"/>
    <lineage>
        <taxon>Eukaryota</taxon>
        <taxon>Metazoa</taxon>
        <taxon>Ecdysozoa</taxon>
        <taxon>Nematoda</taxon>
        <taxon>Chromadorea</taxon>
        <taxon>Rhabditida</taxon>
        <taxon>Tylenchina</taxon>
        <taxon>Tylenchomorpha</taxon>
        <taxon>Tylenchoidea</taxon>
        <taxon>Meloidogynidae</taxon>
        <taxon>Meloidogyninae</taxon>
        <taxon>Meloidogyne</taxon>
    </lineage>
</organism>
<dbReference type="PROSITE" id="PS51670">
    <property type="entry name" value="SHKT"/>
    <property type="match status" value="4"/>
</dbReference>
<dbReference type="Pfam" id="PF01549">
    <property type="entry name" value="ShK"/>
    <property type="match status" value="4"/>
</dbReference>
<feature type="disulfide bond" evidence="1">
    <location>
        <begin position="172"/>
        <end position="206"/>
    </location>
</feature>
<feature type="domain" description="ShKT" evidence="2">
    <location>
        <begin position="172"/>
        <end position="206"/>
    </location>
</feature>
<gene>
    <name evidence="3" type="ORF">MENT_LOCUS34068</name>
</gene>
<evidence type="ECO:0000256" key="1">
    <source>
        <dbReference type="PROSITE-ProRule" id="PRU01005"/>
    </source>
</evidence>
<accession>A0A6V7W439</accession>
<evidence type="ECO:0000313" key="4">
    <source>
        <dbReference type="Proteomes" id="UP000580250"/>
    </source>
</evidence>
<dbReference type="SMART" id="SM00254">
    <property type="entry name" value="ShKT"/>
    <property type="match status" value="4"/>
</dbReference>
<name>A0A6V7W439_MELEN</name>
<comment type="caution">
    <text evidence="1">Lacks conserved residue(s) required for the propagation of feature annotation.</text>
</comment>
<dbReference type="AlphaFoldDB" id="A0A6V7W439"/>
<reference evidence="3 4" key="1">
    <citation type="submission" date="2020-08" db="EMBL/GenBank/DDBJ databases">
        <authorList>
            <person name="Koutsovoulos G."/>
            <person name="Danchin GJ E."/>
        </authorList>
    </citation>
    <scope>NUCLEOTIDE SEQUENCE [LARGE SCALE GENOMIC DNA]</scope>
</reference>
<comment type="caution">
    <text evidence="3">The sequence shown here is derived from an EMBL/GenBank/DDBJ whole genome shotgun (WGS) entry which is preliminary data.</text>
</comment>
<protein>
    <recommendedName>
        <fullName evidence="2">ShKT domain-containing protein</fullName>
    </recommendedName>
</protein>
<feature type="domain" description="ShKT" evidence="2">
    <location>
        <begin position="68"/>
        <end position="102"/>
    </location>
</feature>
<dbReference type="Proteomes" id="UP000580250">
    <property type="component" value="Unassembled WGS sequence"/>
</dbReference>